<organism evidence="1 2">
    <name type="scientific">candidate division WWE3 bacterium</name>
    <dbReference type="NCBI Taxonomy" id="2053526"/>
    <lineage>
        <taxon>Bacteria</taxon>
        <taxon>Katanobacteria</taxon>
    </lineage>
</organism>
<reference evidence="1 2" key="1">
    <citation type="journal article" date="2020" name="Biotechnol. Biofuels">
        <title>New insights from the biogas microbiome by comprehensive genome-resolved metagenomics of nearly 1600 species originating from multiple anaerobic digesters.</title>
        <authorList>
            <person name="Campanaro S."/>
            <person name="Treu L."/>
            <person name="Rodriguez-R L.M."/>
            <person name="Kovalovszki A."/>
            <person name="Ziels R.M."/>
            <person name="Maus I."/>
            <person name="Zhu X."/>
            <person name="Kougias P.G."/>
            <person name="Basile A."/>
            <person name="Luo G."/>
            <person name="Schluter A."/>
            <person name="Konstantinidis K.T."/>
            <person name="Angelidaki I."/>
        </authorList>
    </citation>
    <scope>NUCLEOTIDE SEQUENCE [LARGE SCALE GENOMIC DNA]</scope>
    <source>
        <strain evidence="1">AS27yjCOA_165</strain>
    </source>
</reference>
<dbReference type="Proteomes" id="UP000526033">
    <property type="component" value="Unassembled WGS sequence"/>
</dbReference>
<dbReference type="EMBL" id="JAAZNL010000027">
    <property type="protein sequence ID" value="NMB70102.1"/>
    <property type="molecule type" value="Genomic_DNA"/>
</dbReference>
<evidence type="ECO:0000313" key="2">
    <source>
        <dbReference type="Proteomes" id="UP000526033"/>
    </source>
</evidence>
<gene>
    <name evidence="1" type="ORF">GYA27_02775</name>
</gene>
<sequence length="96" mass="11215">MTCFVFPSVIMIQDIKAPITTYMVYDHKKNTALPVKILWENREYRITKIGMHYRYRVGNTLMHVFTVVTASISFKLVLDTDNLFWTVEQIADGIPD</sequence>
<comment type="caution">
    <text evidence="1">The sequence shown here is derived from an EMBL/GenBank/DDBJ whole genome shotgun (WGS) entry which is preliminary data.</text>
</comment>
<dbReference type="AlphaFoldDB" id="A0A7X9HH04"/>
<evidence type="ECO:0000313" key="1">
    <source>
        <dbReference type="EMBL" id="NMB70102.1"/>
    </source>
</evidence>
<name>A0A7X9HH04_UNCKA</name>
<proteinExistence type="predicted"/>
<accession>A0A7X9HH04</accession>
<protein>
    <submittedName>
        <fullName evidence="1">Uncharacterized protein</fullName>
    </submittedName>
</protein>